<evidence type="ECO:0000313" key="2">
    <source>
        <dbReference type="Proteomes" id="UP000557217"/>
    </source>
</evidence>
<dbReference type="Proteomes" id="UP000557217">
    <property type="component" value="Unassembled WGS sequence"/>
</dbReference>
<protein>
    <submittedName>
        <fullName evidence="1">Uncharacterized protein YdcH (DUF465 family)</fullName>
    </submittedName>
</protein>
<sequence length="205" mass="24532">MYREITVERSILYIEQYHVDKFIDLAKQNSQFNYLVKEGALNTIDAWIIAFNIWLLLLPNKYNIIHSAEKTLYYSSNFVILNALQDNVHFNQLKFRENRPELLYYIMSLQLATGLNEWILRVMIKHDLTYMIERNKKRIYFDAHLGSEDEIQSFLEDQSKFVKAAVKELHSTNSFDRMIRNAIDEAYKVYNKHLERLAKEKLKRG</sequence>
<evidence type="ECO:0000313" key="1">
    <source>
        <dbReference type="EMBL" id="MBB5149975.1"/>
    </source>
</evidence>
<name>A0A840PNH7_URETH</name>
<proteinExistence type="predicted"/>
<dbReference type="RefSeq" id="WP_016838981.1">
    <property type="nucleotide sequence ID" value="NZ_JAAXPW010000014.1"/>
</dbReference>
<dbReference type="EMBL" id="JACHGZ010000033">
    <property type="protein sequence ID" value="MBB5149975.1"/>
    <property type="molecule type" value="Genomic_DNA"/>
</dbReference>
<accession>A0A840PNH7</accession>
<dbReference type="AlphaFoldDB" id="A0A840PNH7"/>
<gene>
    <name evidence="1" type="ORF">HNR36_002374</name>
</gene>
<comment type="caution">
    <text evidence="1">The sequence shown here is derived from an EMBL/GenBank/DDBJ whole genome shotgun (WGS) entry which is preliminary data.</text>
</comment>
<reference evidence="1 2" key="1">
    <citation type="submission" date="2020-08" db="EMBL/GenBank/DDBJ databases">
        <title>Genomic Encyclopedia of Type Strains, Phase IV (KMG-IV): sequencing the most valuable type-strain genomes for metagenomic binning, comparative biology and taxonomic classification.</title>
        <authorList>
            <person name="Goeker M."/>
        </authorList>
    </citation>
    <scope>NUCLEOTIDE SEQUENCE [LARGE SCALE GENOMIC DNA]</scope>
    <source>
        <strain evidence="1 2">DSM 10633</strain>
    </source>
</reference>
<keyword evidence="2" id="KW-1185">Reference proteome</keyword>
<organism evidence="1 2">
    <name type="scientific">Ureibacillus thermosphaericus</name>
    <dbReference type="NCBI Taxonomy" id="51173"/>
    <lineage>
        <taxon>Bacteria</taxon>
        <taxon>Bacillati</taxon>
        <taxon>Bacillota</taxon>
        <taxon>Bacilli</taxon>
        <taxon>Bacillales</taxon>
        <taxon>Caryophanaceae</taxon>
        <taxon>Ureibacillus</taxon>
    </lineage>
</organism>